<organism evidence="2 3">
    <name type="scientific">Mycobacterium fragae</name>
    <dbReference type="NCBI Taxonomy" id="1260918"/>
    <lineage>
        <taxon>Bacteria</taxon>
        <taxon>Bacillati</taxon>
        <taxon>Actinomycetota</taxon>
        <taxon>Actinomycetes</taxon>
        <taxon>Mycobacteriales</taxon>
        <taxon>Mycobacteriaceae</taxon>
        <taxon>Mycobacterium</taxon>
    </lineage>
</organism>
<feature type="transmembrane region" description="Helical" evidence="1">
    <location>
        <begin position="6"/>
        <end position="27"/>
    </location>
</feature>
<reference evidence="2 3" key="1">
    <citation type="submission" date="2016-01" db="EMBL/GenBank/DDBJ databases">
        <title>The new phylogeny of the genus Mycobacterium.</title>
        <authorList>
            <person name="Tarcisio F."/>
            <person name="Conor M."/>
            <person name="Antonella G."/>
            <person name="Elisabetta G."/>
            <person name="Giulia F.S."/>
            <person name="Sara T."/>
            <person name="Anna F."/>
            <person name="Clotilde B."/>
            <person name="Roberto B."/>
            <person name="Veronica D.S."/>
            <person name="Fabio R."/>
            <person name="Monica P."/>
            <person name="Olivier J."/>
            <person name="Enrico T."/>
            <person name="Nicola S."/>
        </authorList>
    </citation>
    <scope>NUCLEOTIDE SEQUENCE [LARGE SCALE GENOMIC DNA]</scope>
    <source>
        <strain evidence="2 3">DSM 45731</strain>
    </source>
</reference>
<proteinExistence type="predicted"/>
<name>A0A1X1V3G3_9MYCO</name>
<evidence type="ECO:0000313" key="2">
    <source>
        <dbReference type="EMBL" id="ORV63529.1"/>
    </source>
</evidence>
<feature type="transmembrane region" description="Helical" evidence="1">
    <location>
        <begin position="89"/>
        <end position="108"/>
    </location>
</feature>
<dbReference type="OrthoDB" id="4555745at2"/>
<keyword evidence="1" id="KW-0812">Transmembrane</keyword>
<sequence length="157" mass="17243">MPAVADLALGIAPIAGGMALGAAAGYLKGPDVRRAIKQDLELLKELPPEQVERRAELQRSIDSRIDDLIAAVNRYRSLRRAAATYRGSLRDVLLFICAILFTGVWWSTDHHKSNWLPMFVVLIVVSVSTAGYALRGIHNSVTNLIRRDGQRSAPPQS</sequence>
<gene>
    <name evidence="2" type="ORF">AWC06_09385</name>
</gene>
<feature type="transmembrane region" description="Helical" evidence="1">
    <location>
        <begin position="114"/>
        <end position="134"/>
    </location>
</feature>
<keyword evidence="3" id="KW-1185">Reference proteome</keyword>
<dbReference type="RefSeq" id="WP_085194990.1">
    <property type="nucleotide sequence ID" value="NZ_JACKVI010000009.1"/>
</dbReference>
<comment type="caution">
    <text evidence="2">The sequence shown here is derived from an EMBL/GenBank/DDBJ whole genome shotgun (WGS) entry which is preliminary data.</text>
</comment>
<accession>A0A1X1V3G3</accession>
<keyword evidence="1" id="KW-1133">Transmembrane helix</keyword>
<evidence type="ECO:0000256" key="1">
    <source>
        <dbReference type="SAM" id="Phobius"/>
    </source>
</evidence>
<protein>
    <submittedName>
        <fullName evidence="2">Uncharacterized protein</fullName>
    </submittedName>
</protein>
<evidence type="ECO:0000313" key="3">
    <source>
        <dbReference type="Proteomes" id="UP000194000"/>
    </source>
</evidence>
<dbReference type="STRING" id="1260918.AWC06_09385"/>
<dbReference type="EMBL" id="LQOW01000006">
    <property type="protein sequence ID" value="ORV63529.1"/>
    <property type="molecule type" value="Genomic_DNA"/>
</dbReference>
<dbReference type="Proteomes" id="UP000194000">
    <property type="component" value="Unassembled WGS sequence"/>
</dbReference>
<dbReference type="AlphaFoldDB" id="A0A1X1V3G3"/>
<keyword evidence="1" id="KW-0472">Membrane</keyword>